<proteinExistence type="predicted"/>
<keyword evidence="2" id="KW-1185">Reference proteome</keyword>
<evidence type="ECO:0000313" key="2">
    <source>
        <dbReference type="Proteomes" id="UP000297861"/>
    </source>
</evidence>
<dbReference type="InterPro" id="IPR050708">
    <property type="entry name" value="T6SS_VgrG/RHS"/>
</dbReference>
<protein>
    <recommendedName>
        <fullName evidence="3">RHS repeat-associated core domain-containing protein</fullName>
    </recommendedName>
</protein>
<dbReference type="Proteomes" id="UP000297861">
    <property type="component" value="Unassembled WGS sequence"/>
</dbReference>
<comment type="caution">
    <text evidence="1">The sequence shown here is derived from an EMBL/GenBank/DDBJ whole genome shotgun (WGS) entry which is preliminary data.</text>
</comment>
<dbReference type="InterPro" id="IPR022385">
    <property type="entry name" value="Rhs_assc_core"/>
</dbReference>
<dbReference type="PANTHER" id="PTHR32305">
    <property type="match status" value="1"/>
</dbReference>
<dbReference type="OrthoDB" id="997343at2"/>
<dbReference type="RefSeq" id="WP_134435628.1">
    <property type="nucleotide sequence ID" value="NZ_SOML01000002.1"/>
</dbReference>
<dbReference type="EMBL" id="SOML01000002">
    <property type="protein sequence ID" value="TFD97856.1"/>
    <property type="molecule type" value="Genomic_DNA"/>
</dbReference>
<reference evidence="1 2" key="1">
    <citation type="submission" date="2019-03" db="EMBL/GenBank/DDBJ databases">
        <title>San Antonio Military Medical Center submission to MRSN (WRAIR), pending publication.</title>
        <authorList>
            <person name="Blyth D.M."/>
            <person name="Mccarthy S.L."/>
            <person name="Schall S.E."/>
            <person name="Stam J.A."/>
            <person name="Ong A.C."/>
            <person name="Mcgann P.T."/>
        </authorList>
    </citation>
    <scope>NUCLEOTIDE SEQUENCE [LARGE SCALE GENOMIC DNA]</scope>
    <source>
        <strain evidence="1 2">MRSN571793</strain>
    </source>
</reference>
<evidence type="ECO:0008006" key="3">
    <source>
        <dbReference type="Google" id="ProtNLM"/>
    </source>
</evidence>
<accession>A0A4Y8LBH6</accession>
<dbReference type="PANTHER" id="PTHR32305:SF15">
    <property type="entry name" value="PROTEIN RHSA-RELATED"/>
    <property type="match status" value="1"/>
</dbReference>
<organism evidence="1 2">
    <name type="scientific">Dysgonomonas capnocytophagoides</name>
    <dbReference type="NCBI Taxonomy" id="45254"/>
    <lineage>
        <taxon>Bacteria</taxon>
        <taxon>Pseudomonadati</taxon>
        <taxon>Bacteroidota</taxon>
        <taxon>Bacteroidia</taxon>
        <taxon>Bacteroidales</taxon>
        <taxon>Dysgonomonadaceae</taxon>
        <taxon>Dysgonomonas</taxon>
    </lineage>
</organism>
<dbReference type="Gene3D" id="2.180.10.10">
    <property type="entry name" value="RHS repeat-associated core"/>
    <property type="match status" value="1"/>
</dbReference>
<dbReference type="AlphaFoldDB" id="A0A4Y8LBH6"/>
<name>A0A4Y8LBH6_9BACT</name>
<dbReference type="STRING" id="1121485.GCA_000426485_02607"/>
<dbReference type="NCBIfam" id="TIGR03696">
    <property type="entry name" value="Rhs_assc_core"/>
    <property type="match status" value="1"/>
</dbReference>
<evidence type="ECO:0000313" key="1">
    <source>
        <dbReference type="EMBL" id="TFD97856.1"/>
    </source>
</evidence>
<gene>
    <name evidence="1" type="ORF">E2605_04365</name>
</gene>
<sequence length="270" mass="31045">MLPFGEEPGEEQGKQNFKYNGKELDKTHGLNQYDYAARFMDPSMIRFTTVDPLAEKYFSWSPYVYVANNPMKFIDPDGKEKLIFFDPKKGNEERKRATAILISGAEKSKDDGAIHIFSHGNNQGLYPETGGKTEGIKTKNQFISFLDKHSDTWKDRKEGETITIILHSCNTGKGEESIAEKLSNIKGVRIIAPDNPDYISENGELGTYIPKYQNEDGTYKQDKNGIPMKQKSDKEGNWRVFERGKEVNAYRGSWNPKENPNWWDIYKYKK</sequence>